<dbReference type="GO" id="GO:0004740">
    <property type="term" value="F:pyruvate dehydrogenase (acetyl-transferring) kinase activity"/>
    <property type="evidence" value="ECO:0007669"/>
    <property type="project" value="EnsemblFungi"/>
</dbReference>
<dbReference type="PANTHER" id="PTHR11947">
    <property type="entry name" value="PYRUVATE DEHYDROGENASE KINASE"/>
    <property type="match status" value="1"/>
</dbReference>
<dbReference type="EMBL" id="KV878338">
    <property type="protein sequence ID" value="OJJ48938.1"/>
    <property type="molecule type" value="Genomic_DNA"/>
</dbReference>
<keyword evidence="6 7" id="KW-0496">Mitochondrion</keyword>
<keyword evidence="3 7" id="KW-0547">Nucleotide-binding</keyword>
<evidence type="ECO:0000256" key="3">
    <source>
        <dbReference type="ARBA" id="ARBA00022741"/>
    </source>
</evidence>
<sequence length="441" mass="50627">MQQTQPARHWWTIGRRRSLLSRRYSTQSQSHSPPPWRPASALDEWVERDVRPISLRQLTFFGRTLTESRLISSANYVRTELPTRIAHRLREIQKLPYVIVANPHLSMVYELYYKAFERFRVVPEIRTLADNDKFCDILRHTLKEHLVVIPNLAMGVLESRELMPPDQMDHFMNTLLRARISRRVIAEQHLALTETFNSPWHFPDSHTRSDSNMEFVGEVFLRCNAKEVIERCGKLSQDMLRQCAGSDKIPDICIKGHLDATFPYILSHLEYIIGELLRNSIQAVNEKYQELLEPPPPIEVLICEAPQHVIVRISDQGGGIPRDLLPYLWSFSKGPRSKSQLENLGQVPAMAATMQELTVSKERKHADKETFRESSLDSLSSRPPNLRLGIGLPMSRVYAEYWAGSLELHSLEGYGVDAFLQISKLGNKNEQVTTRAAIDAV</sequence>
<dbReference type="Proteomes" id="UP000184188">
    <property type="component" value="Unassembled WGS sequence"/>
</dbReference>
<dbReference type="RefSeq" id="XP_022583448.1">
    <property type="nucleotide sequence ID" value="XM_022723939.1"/>
</dbReference>
<accession>A0A1L9SP07</accession>
<keyword evidence="4 7" id="KW-0418">Kinase</keyword>
<evidence type="ECO:0000259" key="10">
    <source>
        <dbReference type="Pfam" id="PF10436"/>
    </source>
</evidence>
<evidence type="ECO:0000256" key="5">
    <source>
        <dbReference type="ARBA" id="ARBA00022840"/>
    </source>
</evidence>
<dbReference type="Gene3D" id="3.30.565.10">
    <property type="entry name" value="Histidine kinase-like ATPase, C-terminal domain"/>
    <property type="match status" value="1"/>
</dbReference>
<comment type="similarity">
    <text evidence="1 7">Belongs to the PDK/BCKDK protein kinase family.</text>
</comment>
<evidence type="ECO:0000256" key="6">
    <source>
        <dbReference type="ARBA" id="ARBA00023128"/>
    </source>
</evidence>
<dbReference type="InterPro" id="IPR036890">
    <property type="entry name" value="HATPase_C_sf"/>
</dbReference>
<dbReference type="PANTHER" id="PTHR11947:SF25">
    <property type="entry name" value="[PYRUVATE DEHYDROGENASE (ACETYL-TRANSFERRING)] KINASE 2, MITOCHONDRIAL"/>
    <property type="match status" value="1"/>
</dbReference>
<feature type="domain" description="Branched-chain alpha-ketoacid dehydrogenase kinase/Pyruvate dehydrogenase kinase N-terminal" evidence="10">
    <location>
        <begin position="52"/>
        <end position="219"/>
    </location>
</feature>
<feature type="compositionally biased region" description="Basic and acidic residues" evidence="8">
    <location>
        <begin position="361"/>
        <end position="375"/>
    </location>
</feature>
<dbReference type="GO" id="GO:0010906">
    <property type="term" value="P:regulation of glucose metabolic process"/>
    <property type="evidence" value="ECO:0007669"/>
    <property type="project" value="TreeGrafter"/>
</dbReference>
<dbReference type="GO" id="GO:0005759">
    <property type="term" value="C:mitochondrial matrix"/>
    <property type="evidence" value="ECO:0007669"/>
    <property type="project" value="UniProtKB-SubCell"/>
</dbReference>
<dbReference type="Pfam" id="PF02518">
    <property type="entry name" value="HATPase_c"/>
    <property type="match status" value="1"/>
</dbReference>
<evidence type="ECO:0000259" key="9">
    <source>
        <dbReference type="Pfam" id="PF02518"/>
    </source>
</evidence>
<feature type="region of interest" description="Disordered" evidence="8">
    <location>
        <begin position="361"/>
        <end position="381"/>
    </location>
</feature>
<dbReference type="GO" id="GO:1901524">
    <property type="term" value="P:regulation of mitophagy"/>
    <property type="evidence" value="ECO:0007669"/>
    <property type="project" value="EnsemblFungi"/>
</dbReference>
<keyword evidence="5 7" id="KW-0067">ATP-binding</keyword>
<evidence type="ECO:0000256" key="4">
    <source>
        <dbReference type="ARBA" id="ARBA00022777"/>
    </source>
</evidence>
<dbReference type="InterPro" id="IPR039028">
    <property type="entry name" value="BCKD/PDK"/>
</dbReference>
<evidence type="ECO:0000256" key="7">
    <source>
        <dbReference type="RuleBase" id="RU366032"/>
    </source>
</evidence>
<dbReference type="STRING" id="1073090.A0A1L9SP07"/>
<keyword evidence="2 7" id="KW-0808">Transferase</keyword>
<comment type="subcellular location">
    <subcellularLocation>
        <location evidence="7">Mitochondrion matrix</location>
    </subcellularLocation>
</comment>
<proteinExistence type="inferred from homology"/>
<keyword evidence="12" id="KW-1185">Reference proteome</keyword>
<dbReference type="SUPFAM" id="SSF55874">
    <property type="entry name" value="ATPase domain of HSP90 chaperone/DNA topoisomerase II/histidine kinase"/>
    <property type="match status" value="1"/>
</dbReference>
<organism evidence="11 12">
    <name type="scientific">Penicilliopsis zonata CBS 506.65</name>
    <dbReference type="NCBI Taxonomy" id="1073090"/>
    <lineage>
        <taxon>Eukaryota</taxon>
        <taxon>Fungi</taxon>
        <taxon>Dikarya</taxon>
        <taxon>Ascomycota</taxon>
        <taxon>Pezizomycotina</taxon>
        <taxon>Eurotiomycetes</taxon>
        <taxon>Eurotiomycetidae</taxon>
        <taxon>Eurotiales</taxon>
        <taxon>Aspergillaceae</taxon>
        <taxon>Penicilliopsis</taxon>
    </lineage>
</organism>
<dbReference type="InterPro" id="IPR003594">
    <property type="entry name" value="HATPase_dom"/>
</dbReference>
<dbReference type="VEuPathDB" id="FungiDB:ASPZODRAFT_1359285"/>
<dbReference type="Gene3D" id="1.20.140.20">
    <property type="entry name" value="Alpha-ketoacid/pyruvate dehydrogenase kinase, N-terminal domain"/>
    <property type="match status" value="1"/>
</dbReference>
<evidence type="ECO:0000313" key="11">
    <source>
        <dbReference type="EMBL" id="OJJ48938.1"/>
    </source>
</evidence>
<dbReference type="EC" id="2.7.11.-" evidence="7"/>
<dbReference type="Pfam" id="PF10436">
    <property type="entry name" value="BCDHK_Adom3"/>
    <property type="match status" value="1"/>
</dbReference>
<dbReference type="InterPro" id="IPR018955">
    <property type="entry name" value="BCDHK/PDK_N"/>
</dbReference>
<dbReference type="SUPFAM" id="SSF69012">
    <property type="entry name" value="alpha-ketoacid dehydrogenase kinase, N-terminal domain"/>
    <property type="match status" value="1"/>
</dbReference>
<dbReference type="GO" id="GO:0005524">
    <property type="term" value="F:ATP binding"/>
    <property type="evidence" value="ECO:0007669"/>
    <property type="project" value="UniProtKB-UniRule"/>
</dbReference>
<dbReference type="AlphaFoldDB" id="A0A1L9SP07"/>
<evidence type="ECO:0000256" key="2">
    <source>
        <dbReference type="ARBA" id="ARBA00022679"/>
    </source>
</evidence>
<name>A0A1L9SP07_9EURO</name>
<dbReference type="InterPro" id="IPR036784">
    <property type="entry name" value="AK/P_DHK_N_sf"/>
</dbReference>
<feature type="domain" description="Histidine kinase/HSP90-like ATPase" evidence="9">
    <location>
        <begin position="268"/>
        <end position="416"/>
    </location>
</feature>
<dbReference type="GeneID" id="34610404"/>
<gene>
    <name evidence="11" type="ORF">ASPZODRAFT_1359285</name>
</gene>
<protein>
    <recommendedName>
        <fullName evidence="7">Protein-serine/threonine kinase</fullName>
        <ecNumber evidence="7">2.7.11.-</ecNumber>
    </recommendedName>
</protein>
<evidence type="ECO:0000256" key="8">
    <source>
        <dbReference type="SAM" id="MobiDB-lite"/>
    </source>
</evidence>
<reference evidence="12" key="1">
    <citation type="journal article" date="2017" name="Genome Biol.">
        <title>Comparative genomics reveals high biological diversity and specific adaptations in the industrially and medically important fungal genus Aspergillus.</title>
        <authorList>
            <person name="de Vries R.P."/>
            <person name="Riley R."/>
            <person name="Wiebenga A."/>
            <person name="Aguilar-Osorio G."/>
            <person name="Amillis S."/>
            <person name="Uchima C.A."/>
            <person name="Anderluh G."/>
            <person name="Asadollahi M."/>
            <person name="Askin M."/>
            <person name="Barry K."/>
            <person name="Battaglia E."/>
            <person name="Bayram O."/>
            <person name="Benocci T."/>
            <person name="Braus-Stromeyer S.A."/>
            <person name="Caldana C."/>
            <person name="Canovas D."/>
            <person name="Cerqueira G.C."/>
            <person name="Chen F."/>
            <person name="Chen W."/>
            <person name="Choi C."/>
            <person name="Clum A."/>
            <person name="Dos Santos R.A."/>
            <person name="Damasio A.R."/>
            <person name="Diallinas G."/>
            <person name="Emri T."/>
            <person name="Fekete E."/>
            <person name="Flipphi M."/>
            <person name="Freyberg S."/>
            <person name="Gallo A."/>
            <person name="Gournas C."/>
            <person name="Habgood R."/>
            <person name="Hainaut M."/>
            <person name="Harispe M.L."/>
            <person name="Henrissat B."/>
            <person name="Hilden K.S."/>
            <person name="Hope R."/>
            <person name="Hossain A."/>
            <person name="Karabika E."/>
            <person name="Karaffa L."/>
            <person name="Karanyi Z."/>
            <person name="Krasevec N."/>
            <person name="Kuo A."/>
            <person name="Kusch H."/>
            <person name="LaButti K."/>
            <person name="Lagendijk E.L."/>
            <person name="Lapidus A."/>
            <person name="Levasseur A."/>
            <person name="Lindquist E."/>
            <person name="Lipzen A."/>
            <person name="Logrieco A.F."/>
            <person name="MacCabe A."/>
            <person name="Maekelae M.R."/>
            <person name="Malavazi I."/>
            <person name="Melin P."/>
            <person name="Meyer V."/>
            <person name="Mielnichuk N."/>
            <person name="Miskei M."/>
            <person name="Molnar A.P."/>
            <person name="Mule G."/>
            <person name="Ngan C.Y."/>
            <person name="Orejas M."/>
            <person name="Orosz E."/>
            <person name="Ouedraogo J.P."/>
            <person name="Overkamp K.M."/>
            <person name="Park H.-S."/>
            <person name="Perrone G."/>
            <person name="Piumi F."/>
            <person name="Punt P.J."/>
            <person name="Ram A.F."/>
            <person name="Ramon A."/>
            <person name="Rauscher S."/>
            <person name="Record E."/>
            <person name="Riano-Pachon D.M."/>
            <person name="Robert V."/>
            <person name="Roehrig J."/>
            <person name="Ruller R."/>
            <person name="Salamov A."/>
            <person name="Salih N.S."/>
            <person name="Samson R.A."/>
            <person name="Sandor E."/>
            <person name="Sanguinetti M."/>
            <person name="Schuetze T."/>
            <person name="Sepcic K."/>
            <person name="Shelest E."/>
            <person name="Sherlock G."/>
            <person name="Sophianopoulou V."/>
            <person name="Squina F.M."/>
            <person name="Sun H."/>
            <person name="Susca A."/>
            <person name="Todd R.B."/>
            <person name="Tsang A."/>
            <person name="Unkles S.E."/>
            <person name="van de Wiele N."/>
            <person name="van Rossen-Uffink D."/>
            <person name="Oliveira J.V."/>
            <person name="Vesth T.C."/>
            <person name="Visser J."/>
            <person name="Yu J.-H."/>
            <person name="Zhou M."/>
            <person name="Andersen M.R."/>
            <person name="Archer D.B."/>
            <person name="Baker S.E."/>
            <person name="Benoit I."/>
            <person name="Brakhage A.A."/>
            <person name="Braus G.H."/>
            <person name="Fischer R."/>
            <person name="Frisvad J.C."/>
            <person name="Goldman G.H."/>
            <person name="Houbraken J."/>
            <person name="Oakley B."/>
            <person name="Pocsi I."/>
            <person name="Scazzocchio C."/>
            <person name="Seiboth B."/>
            <person name="vanKuyk P.A."/>
            <person name="Wortman J."/>
            <person name="Dyer P.S."/>
            <person name="Grigoriev I.V."/>
        </authorList>
    </citation>
    <scope>NUCLEOTIDE SEQUENCE [LARGE SCALE GENOMIC DNA]</scope>
    <source>
        <strain evidence="12">CBS 506.65</strain>
    </source>
</reference>
<evidence type="ECO:0000313" key="12">
    <source>
        <dbReference type="Proteomes" id="UP000184188"/>
    </source>
</evidence>
<evidence type="ECO:0000256" key="1">
    <source>
        <dbReference type="ARBA" id="ARBA00006155"/>
    </source>
</evidence>
<dbReference type="OrthoDB" id="407390at2759"/>